<keyword evidence="2" id="KW-1185">Reference proteome</keyword>
<name>A0ACC1HNN9_9FUNG</name>
<gene>
    <name evidence="1" type="primary">GEF1_1</name>
    <name evidence="1" type="ORF">EV182_005206</name>
</gene>
<dbReference type="Proteomes" id="UP001145114">
    <property type="component" value="Unassembled WGS sequence"/>
</dbReference>
<accession>A0ACC1HNN9</accession>
<proteinExistence type="predicted"/>
<organism evidence="1 2">
    <name type="scientific">Spiromyces aspiralis</name>
    <dbReference type="NCBI Taxonomy" id="68401"/>
    <lineage>
        <taxon>Eukaryota</taxon>
        <taxon>Fungi</taxon>
        <taxon>Fungi incertae sedis</taxon>
        <taxon>Zoopagomycota</taxon>
        <taxon>Kickxellomycotina</taxon>
        <taxon>Kickxellomycetes</taxon>
        <taxon>Kickxellales</taxon>
        <taxon>Kickxellaceae</taxon>
        <taxon>Spiromyces</taxon>
    </lineage>
</organism>
<sequence>MLRACWSGDGLQAPRLSGTERYDEFKTIGKSHDDSNNSHLDWIYDSIKEKSRVAELHRQLPCKQWSSWFMLMYEAAQAWIVVFIAGILIGLNTALISVVTEWLSDLKIGYCSTGWWLNEKFCCWENEDECKYTHLILGCLHAGCLRVTASMTKACGLTM</sequence>
<reference evidence="1" key="1">
    <citation type="submission" date="2022-06" db="EMBL/GenBank/DDBJ databases">
        <title>Phylogenomic reconstructions and comparative analyses of Kickxellomycotina fungi.</title>
        <authorList>
            <person name="Reynolds N.K."/>
            <person name="Stajich J.E."/>
            <person name="Barry K."/>
            <person name="Grigoriev I.V."/>
            <person name="Crous P."/>
            <person name="Smith M.E."/>
        </authorList>
    </citation>
    <scope>NUCLEOTIDE SEQUENCE</scope>
    <source>
        <strain evidence="1">RSA 2271</strain>
    </source>
</reference>
<protein>
    <submittedName>
        <fullName evidence="1">Glycerol ethanol, ferric requiring protein</fullName>
    </submittedName>
</protein>
<evidence type="ECO:0000313" key="2">
    <source>
        <dbReference type="Proteomes" id="UP001145114"/>
    </source>
</evidence>
<evidence type="ECO:0000313" key="1">
    <source>
        <dbReference type="EMBL" id="KAJ1677901.1"/>
    </source>
</evidence>
<dbReference type="EMBL" id="JAMZIH010001791">
    <property type="protein sequence ID" value="KAJ1677901.1"/>
    <property type="molecule type" value="Genomic_DNA"/>
</dbReference>
<comment type="caution">
    <text evidence="1">The sequence shown here is derived from an EMBL/GenBank/DDBJ whole genome shotgun (WGS) entry which is preliminary data.</text>
</comment>